<dbReference type="InterPro" id="IPR015943">
    <property type="entry name" value="WD40/YVTN_repeat-like_dom_sf"/>
</dbReference>
<evidence type="ECO:0000313" key="2">
    <source>
        <dbReference type="Proteomes" id="UP000054477"/>
    </source>
</evidence>
<dbReference type="EMBL" id="KN838570">
    <property type="protein sequence ID" value="KIK04365.1"/>
    <property type="molecule type" value="Genomic_DNA"/>
</dbReference>
<reference evidence="2" key="2">
    <citation type="submission" date="2015-01" db="EMBL/GenBank/DDBJ databases">
        <title>Evolutionary Origins and Diversification of the Mycorrhizal Mutualists.</title>
        <authorList>
            <consortium name="DOE Joint Genome Institute"/>
            <consortium name="Mycorrhizal Genomics Consortium"/>
            <person name="Kohler A."/>
            <person name="Kuo A."/>
            <person name="Nagy L.G."/>
            <person name="Floudas D."/>
            <person name="Copeland A."/>
            <person name="Barry K.W."/>
            <person name="Cichocki N."/>
            <person name="Veneault-Fourrey C."/>
            <person name="LaButti K."/>
            <person name="Lindquist E.A."/>
            <person name="Lipzen A."/>
            <person name="Lundell T."/>
            <person name="Morin E."/>
            <person name="Murat C."/>
            <person name="Riley R."/>
            <person name="Ohm R."/>
            <person name="Sun H."/>
            <person name="Tunlid A."/>
            <person name="Henrissat B."/>
            <person name="Grigoriev I.V."/>
            <person name="Hibbett D.S."/>
            <person name="Martin F."/>
        </authorList>
    </citation>
    <scope>NUCLEOTIDE SEQUENCE [LARGE SCALE GENOMIC DNA]</scope>
    <source>
        <strain evidence="2">LaAM-08-1</strain>
    </source>
</reference>
<sequence length="394" mass="45530">MSRHVWDFGQLPQVGLVYPTSTSTQHIITYRLISLTTSTYRVDLFDMAKFEMAFPSVPLNLPNDNKCFYGAISDYEEDGSRHLHILLAHGRNDKESLLISHRKLNGARQLVESEDLWTIDERSQPRLAVSRNRGHLAFAPPDRQKILLHNVHDDVNTTPPTRYHFFSAATGSLLHFQVIDRTDYQYAEIRCEDEPCSRVEEIPLSLDEPRGHLVISNDNMFAIRSAGSEIWLYQLRHQWRTNNVRINSHEPSDIECMVIATHLLAISYSDNPMVLLFTIKSDDVQLGLHQLKSCEIPSKSLSVTLKVISISRNEKFMACLPLKSRKIFMWRLNHKKEHEELKTINHKQVICTMRFIEDETLLVVAEEQCYYYRYGAPAPVSKGSGFSLKMPWFN</sequence>
<dbReference type="InterPro" id="IPR036322">
    <property type="entry name" value="WD40_repeat_dom_sf"/>
</dbReference>
<organism evidence="1 2">
    <name type="scientific">Laccaria amethystina LaAM-08-1</name>
    <dbReference type="NCBI Taxonomy" id="1095629"/>
    <lineage>
        <taxon>Eukaryota</taxon>
        <taxon>Fungi</taxon>
        <taxon>Dikarya</taxon>
        <taxon>Basidiomycota</taxon>
        <taxon>Agaricomycotina</taxon>
        <taxon>Agaricomycetes</taxon>
        <taxon>Agaricomycetidae</taxon>
        <taxon>Agaricales</taxon>
        <taxon>Agaricineae</taxon>
        <taxon>Hydnangiaceae</taxon>
        <taxon>Laccaria</taxon>
    </lineage>
</organism>
<dbReference type="HOGENOM" id="CLU_700333_0_0_1"/>
<dbReference type="SUPFAM" id="SSF50978">
    <property type="entry name" value="WD40 repeat-like"/>
    <property type="match status" value="1"/>
</dbReference>
<evidence type="ECO:0000313" key="1">
    <source>
        <dbReference type="EMBL" id="KIK04365.1"/>
    </source>
</evidence>
<dbReference type="Proteomes" id="UP000054477">
    <property type="component" value="Unassembled WGS sequence"/>
</dbReference>
<dbReference type="AlphaFoldDB" id="A0A0C9WX98"/>
<reference evidence="1 2" key="1">
    <citation type="submission" date="2014-04" db="EMBL/GenBank/DDBJ databases">
        <authorList>
            <consortium name="DOE Joint Genome Institute"/>
            <person name="Kuo A."/>
            <person name="Kohler A."/>
            <person name="Nagy L.G."/>
            <person name="Floudas D."/>
            <person name="Copeland A."/>
            <person name="Barry K.W."/>
            <person name="Cichocki N."/>
            <person name="Veneault-Fourrey C."/>
            <person name="LaButti K."/>
            <person name="Lindquist E.A."/>
            <person name="Lipzen A."/>
            <person name="Lundell T."/>
            <person name="Morin E."/>
            <person name="Murat C."/>
            <person name="Sun H."/>
            <person name="Tunlid A."/>
            <person name="Henrissat B."/>
            <person name="Grigoriev I.V."/>
            <person name="Hibbett D.S."/>
            <person name="Martin F."/>
            <person name="Nordberg H.P."/>
            <person name="Cantor M.N."/>
            <person name="Hua S.X."/>
        </authorList>
    </citation>
    <scope>NUCLEOTIDE SEQUENCE [LARGE SCALE GENOMIC DNA]</scope>
    <source>
        <strain evidence="1 2">LaAM-08-1</strain>
    </source>
</reference>
<dbReference type="Gene3D" id="2.130.10.10">
    <property type="entry name" value="YVTN repeat-like/Quinoprotein amine dehydrogenase"/>
    <property type="match status" value="1"/>
</dbReference>
<gene>
    <name evidence="1" type="ORF">K443DRAFT_675980</name>
</gene>
<proteinExistence type="predicted"/>
<name>A0A0C9WX98_9AGAR</name>
<protein>
    <submittedName>
        <fullName evidence="1">Uncharacterized protein</fullName>
    </submittedName>
</protein>
<accession>A0A0C9WX98</accession>
<keyword evidence="2" id="KW-1185">Reference proteome</keyword>